<feature type="transmembrane region" description="Helical" evidence="7">
    <location>
        <begin position="79"/>
        <end position="98"/>
    </location>
</feature>
<reference evidence="9 10" key="1">
    <citation type="submission" date="2019-07" db="EMBL/GenBank/DDBJ databases">
        <title>New species of Amycolatopsis and Streptomyces.</title>
        <authorList>
            <person name="Duangmal K."/>
            <person name="Teo W.F.A."/>
            <person name="Lipun K."/>
        </authorList>
    </citation>
    <scope>NUCLEOTIDE SEQUENCE [LARGE SCALE GENOMIC DNA]</scope>
    <source>
        <strain evidence="9 10">TISTR 2346</strain>
    </source>
</reference>
<evidence type="ECO:0000313" key="10">
    <source>
        <dbReference type="Proteomes" id="UP000326979"/>
    </source>
</evidence>
<dbReference type="CDD" id="cd17504">
    <property type="entry name" value="MFS_MMR_MDR_like"/>
    <property type="match status" value="1"/>
</dbReference>
<dbReference type="Gene3D" id="1.20.1250.20">
    <property type="entry name" value="MFS general substrate transporter like domains"/>
    <property type="match status" value="2"/>
</dbReference>
<feature type="transmembrane region" description="Helical" evidence="7">
    <location>
        <begin position="361"/>
        <end position="381"/>
    </location>
</feature>
<evidence type="ECO:0000256" key="5">
    <source>
        <dbReference type="ARBA" id="ARBA00023251"/>
    </source>
</evidence>
<dbReference type="GO" id="GO:0022857">
    <property type="term" value="F:transmembrane transporter activity"/>
    <property type="evidence" value="ECO:0007669"/>
    <property type="project" value="InterPro"/>
</dbReference>
<proteinExistence type="predicted"/>
<feature type="domain" description="Major facilitator superfamily (MFS) profile" evidence="8">
    <location>
        <begin position="13"/>
        <end position="464"/>
    </location>
</feature>
<sequence>MATPLPTARSRGVIATLALAGIVASIMMTLVTPLLTDLPAILGTSSSNASWVVTATLLTGAVFGPVGGRLGDLYGKRRILLVCCVPLVAGSVVCALSSSVVPMVVGRGLQGIGMGVVPLGISLLRDVVPQEKLSSSIALVSASLGIGAGLGLPIAAAVAQYASWRVLFWGAAALALAVTAMIWFLVPGTPAGAKGQRFDFAGALGLGGGVLCLLLAVSKGADWGWASGTTLGLFAAAVVLLLVWGFWELRTRDPLVDLRTTAHPRVLLTNVASVLVGFGMYGQSLISPQLLQLPEATGYGLGQSMLAMGLWMAPAGVMMMVISPLGGRLTATRGPKVTLILGALVIAAGYGLSLVLMGSTWGLLVVALVVSSGVGFAYGAMPALIMSTVPPSETASANSFNTLMRSLGTSSAAAVIGVVLAETTTTTGGFTLPSEDGFRTGLLIGCGVALVAAAVAALIPAAREAAPGTEATEQQPTAAEAPAPAA</sequence>
<evidence type="ECO:0000259" key="8">
    <source>
        <dbReference type="PROSITE" id="PS50850"/>
    </source>
</evidence>
<keyword evidence="10" id="KW-1185">Reference proteome</keyword>
<organism evidence="9 10">
    <name type="scientific">Streptomyces phyllanthi</name>
    <dbReference type="NCBI Taxonomy" id="1803180"/>
    <lineage>
        <taxon>Bacteria</taxon>
        <taxon>Bacillati</taxon>
        <taxon>Actinomycetota</taxon>
        <taxon>Actinomycetes</taxon>
        <taxon>Kitasatosporales</taxon>
        <taxon>Streptomycetaceae</taxon>
        <taxon>Streptomyces</taxon>
    </lineage>
</organism>
<comment type="subcellular location">
    <subcellularLocation>
        <location evidence="1">Cell membrane</location>
        <topology evidence="1">Multi-pass membrane protein</topology>
    </subcellularLocation>
</comment>
<dbReference type="GO" id="GO:0046677">
    <property type="term" value="P:response to antibiotic"/>
    <property type="evidence" value="ECO:0007669"/>
    <property type="project" value="UniProtKB-KW"/>
</dbReference>
<evidence type="ECO:0000313" key="9">
    <source>
        <dbReference type="EMBL" id="MPY45084.1"/>
    </source>
</evidence>
<feature type="transmembrane region" description="Helical" evidence="7">
    <location>
        <begin position="166"/>
        <end position="186"/>
    </location>
</feature>
<accession>A0A5N8WF71</accession>
<dbReference type="SUPFAM" id="SSF103473">
    <property type="entry name" value="MFS general substrate transporter"/>
    <property type="match status" value="2"/>
</dbReference>
<evidence type="ECO:0000256" key="3">
    <source>
        <dbReference type="ARBA" id="ARBA00022989"/>
    </source>
</evidence>
<dbReference type="PANTHER" id="PTHR42718">
    <property type="entry name" value="MAJOR FACILITATOR SUPERFAMILY MULTIDRUG TRANSPORTER MFSC"/>
    <property type="match status" value="1"/>
</dbReference>
<dbReference type="InterPro" id="IPR036259">
    <property type="entry name" value="MFS_trans_sf"/>
</dbReference>
<feature type="transmembrane region" description="Helical" evidence="7">
    <location>
        <begin position="441"/>
        <end position="459"/>
    </location>
</feature>
<evidence type="ECO:0000256" key="1">
    <source>
        <dbReference type="ARBA" id="ARBA00004651"/>
    </source>
</evidence>
<dbReference type="InterPro" id="IPR020846">
    <property type="entry name" value="MFS_dom"/>
</dbReference>
<feature type="transmembrane region" description="Helical" evidence="7">
    <location>
        <begin position="48"/>
        <end position="67"/>
    </location>
</feature>
<feature type="transmembrane region" description="Helical" evidence="7">
    <location>
        <begin position="12"/>
        <end position="36"/>
    </location>
</feature>
<evidence type="ECO:0000256" key="6">
    <source>
        <dbReference type="SAM" id="MobiDB-lite"/>
    </source>
</evidence>
<dbReference type="EMBL" id="VJZE01000401">
    <property type="protein sequence ID" value="MPY45084.1"/>
    <property type="molecule type" value="Genomic_DNA"/>
</dbReference>
<feature type="transmembrane region" description="Helical" evidence="7">
    <location>
        <begin position="198"/>
        <end position="217"/>
    </location>
</feature>
<keyword evidence="5" id="KW-0046">Antibiotic resistance</keyword>
<feature type="region of interest" description="Disordered" evidence="6">
    <location>
        <begin position="467"/>
        <end position="486"/>
    </location>
</feature>
<gene>
    <name evidence="9" type="ORF">FNH04_35830</name>
</gene>
<keyword evidence="4 7" id="KW-0472">Membrane</keyword>
<dbReference type="AlphaFoldDB" id="A0A5N8WF71"/>
<dbReference type="Pfam" id="PF07690">
    <property type="entry name" value="MFS_1"/>
    <property type="match status" value="1"/>
</dbReference>
<comment type="caution">
    <text evidence="9">The sequence shown here is derived from an EMBL/GenBank/DDBJ whole genome shotgun (WGS) entry which is preliminary data.</text>
</comment>
<dbReference type="OrthoDB" id="4484751at2"/>
<dbReference type="GO" id="GO:0005886">
    <property type="term" value="C:plasma membrane"/>
    <property type="evidence" value="ECO:0007669"/>
    <property type="project" value="UniProtKB-SubCell"/>
</dbReference>
<feature type="transmembrane region" description="Helical" evidence="7">
    <location>
        <begin position="267"/>
        <end position="286"/>
    </location>
</feature>
<keyword evidence="2 7" id="KW-0812">Transmembrane</keyword>
<feature type="transmembrane region" description="Helical" evidence="7">
    <location>
        <begin position="136"/>
        <end position="160"/>
    </location>
</feature>
<feature type="transmembrane region" description="Helical" evidence="7">
    <location>
        <begin position="306"/>
        <end position="325"/>
    </location>
</feature>
<dbReference type="PANTHER" id="PTHR42718:SF35">
    <property type="entry name" value="BLL0718 PROTEIN"/>
    <property type="match status" value="1"/>
</dbReference>
<protein>
    <submittedName>
        <fullName evidence="9">MFS transporter</fullName>
    </submittedName>
</protein>
<dbReference type="PROSITE" id="PS50850">
    <property type="entry name" value="MFS"/>
    <property type="match status" value="1"/>
</dbReference>
<feature type="transmembrane region" description="Helical" evidence="7">
    <location>
        <begin position="223"/>
        <end position="247"/>
    </location>
</feature>
<dbReference type="InterPro" id="IPR011701">
    <property type="entry name" value="MFS"/>
</dbReference>
<evidence type="ECO:0000256" key="7">
    <source>
        <dbReference type="SAM" id="Phobius"/>
    </source>
</evidence>
<name>A0A5N8WF71_9ACTN</name>
<evidence type="ECO:0000256" key="4">
    <source>
        <dbReference type="ARBA" id="ARBA00023136"/>
    </source>
</evidence>
<feature type="transmembrane region" description="Helical" evidence="7">
    <location>
        <begin position="337"/>
        <end position="355"/>
    </location>
</feature>
<evidence type="ECO:0000256" key="2">
    <source>
        <dbReference type="ARBA" id="ARBA00022692"/>
    </source>
</evidence>
<dbReference type="Proteomes" id="UP000326979">
    <property type="component" value="Unassembled WGS sequence"/>
</dbReference>
<dbReference type="RefSeq" id="WP_152790020.1">
    <property type="nucleotide sequence ID" value="NZ_BAABEQ010000039.1"/>
</dbReference>
<keyword evidence="3 7" id="KW-1133">Transmembrane helix</keyword>